<name>A0A226DTN6_FOLCA</name>
<evidence type="ECO:0000256" key="1">
    <source>
        <dbReference type="ARBA" id="ARBA00022723"/>
    </source>
</evidence>
<keyword evidence="2" id="KW-0863">Zinc-finger</keyword>
<proteinExistence type="predicted"/>
<dbReference type="AlphaFoldDB" id="A0A226DTN6"/>
<dbReference type="Gene3D" id="2.20.25.240">
    <property type="match status" value="1"/>
</dbReference>
<evidence type="ECO:0000256" key="2">
    <source>
        <dbReference type="ARBA" id="ARBA00022771"/>
    </source>
</evidence>
<organism evidence="5 6">
    <name type="scientific">Folsomia candida</name>
    <name type="common">Springtail</name>
    <dbReference type="NCBI Taxonomy" id="158441"/>
    <lineage>
        <taxon>Eukaryota</taxon>
        <taxon>Metazoa</taxon>
        <taxon>Ecdysozoa</taxon>
        <taxon>Arthropoda</taxon>
        <taxon>Hexapoda</taxon>
        <taxon>Collembola</taxon>
        <taxon>Entomobryomorpha</taxon>
        <taxon>Isotomoidea</taxon>
        <taxon>Isotomidae</taxon>
        <taxon>Proisotominae</taxon>
        <taxon>Folsomia</taxon>
    </lineage>
</organism>
<reference evidence="5 6" key="1">
    <citation type="submission" date="2015-12" db="EMBL/GenBank/DDBJ databases">
        <title>The genome of Folsomia candida.</title>
        <authorList>
            <person name="Faddeeva A."/>
            <person name="Derks M.F."/>
            <person name="Anvar Y."/>
            <person name="Smit S."/>
            <person name="Van Straalen N."/>
            <person name="Roelofs D."/>
        </authorList>
    </citation>
    <scope>NUCLEOTIDE SEQUENCE [LARGE SCALE GENOMIC DNA]</scope>
    <source>
        <strain evidence="5 6">VU population</strain>
        <tissue evidence="5">Whole body</tissue>
    </source>
</reference>
<keyword evidence="1" id="KW-0479">Metal-binding</keyword>
<dbReference type="OrthoDB" id="2311693at2759"/>
<dbReference type="EMBL" id="LNIX01000012">
    <property type="protein sequence ID" value="OXA48081.1"/>
    <property type="molecule type" value="Genomic_DNA"/>
</dbReference>
<keyword evidence="3" id="KW-0862">Zinc</keyword>
<sequence length="285" mass="31571">MADQNGQLHIFKSEKGKNMVSNNGYVYQFHIDGSEKKLWRCCQRGHGCIGRLHTDDAMQEAKEIGAHNHGPNPSFCDVKETMSNIKLAAKSTRDPPALVISSNIATLCPASLAKFPNSDLMKRTIRRTRTCSHASVQNFDHRKDIEIPIELVTTEKGDNFLQCDDASGLASILMKLQGKHILSVKAKCDVAMSGQNKKSSVRDAYILTEVTACGDIRFYGYFGYCPLRFFTLALKPSFVSLMQAKEDVGIFNFWAAPAIVMEGLLVNTFSAYSKVSRVPVVGVRP</sequence>
<evidence type="ECO:0000256" key="3">
    <source>
        <dbReference type="ARBA" id="ARBA00022833"/>
    </source>
</evidence>
<gene>
    <name evidence="5" type="ORF">Fcan01_17137</name>
</gene>
<protein>
    <recommendedName>
        <fullName evidence="4">FLYWCH-type domain-containing protein</fullName>
    </recommendedName>
</protein>
<evidence type="ECO:0000313" key="6">
    <source>
        <dbReference type="Proteomes" id="UP000198287"/>
    </source>
</evidence>
<dbReference type="GO" id="GO:0008270">
    <property type="term" value="F:zinc ion binding"/>
    <property type="evidence" value="ECO:0007669"/>
    <property type="project" value="UniProtKB-KW"/>
</dbReference>
<accession>A0A226DTN6</accession>
<feature type="domain" description="FLYWCH-type" evidence="4">
    <location>
        <begin position="12"/>
        <end position="69"/>
    </location>
</feature>
<dbReference type="InterPro" id="IPR007588">
    <property type="entry name" value="Znf_FLYWCH"/>
</dbReference>
<keyword evidence="6" id="KW-1185">Reference proteome</keyword>
<evidence type="ECO:0000259" key="4">
    <source>
        <dbReference type="Pfam" id="PF04500"/>
    </source>
</evidence>
<dbReference type="Pfam" id="PF04500">
    <property type="entry name" value="FLYWCH"/>
    <property type="match status" value="1"/>
</dbReference>
<comment type="caution">
    <text evidence="5">The sequence shown here is derived from an EMBL/GenBank/DDBJ whole genome shotgun (WGS) entry which is preliminary data.</text>
</comment>
<dbReference type="Proteomes" id="UP000198287">
    <property type="component" value="Unassembled WGS sequence"/>
</dbReference>
<evidence type="ECO:0000313" key="5">
    <source>
        <dbReference type="EMBL" id="OXA48081.1"/>
    </source>
</evidence>